<keyword evidence="1" id="KW-1133">Transmembrane helix</keyword>
<evidence type="ECO:0000313" key="2">
    <source>
        <dbReference type="EMBL" id="MBE1508602.1"/>
    </source>
</evidence>
<keyword evidence="1" id="KW-0812">Transmembrane</keyword>
<gene>
    <name evidence="2" type="ORF">H4W29_005847</name>
</gene>
<proteinExistence type="predicted"/>
<name>A0ABR9IZF0_RHIVS</name>
<dbReference type="Proteomes" id="UP000620262">
    <property type="component" value="Unassembled WGS sequence"/>
</dbReference>
<keyword evidence="3" id="KW-1185">Reference proteome</keyword>
<dbReference type="RefSeq" id="WP_281401537.1">
    <property type="nucleotide sequence ID" value="NZ_BAAAVL010000010.1"/>
</dbReference>
<keyword evidence="1" id="KW-0472">Membrane</keyword>
<feature type="transmembrane region" description="Helical" evidence="1">
    <location>
        <begin position="12"/>
        <end position="34"/>
    </location>
</feature>
<reference evidence="2 3" key="1">
    <citation type="submission" date="2020-10" db="EMBL/GenBank/DDBJ databases">
        <title>Sequencing the genomes of 1000 actinobacteria strains.</title>
        <authorList>
            <person name="Klenk H.-P."/>
        </authorList>
    </citation>
    <scope>NUCLEOTIDE SEQUENCE [LARGE SCALE GENOMIC DNA]</scope>
    <source>
        <strain evidence="2 3">DSM 7307</strain>
    </source>
</reference>
<evidence type="ECO:0000313" key="3">
    <source>
        <dbReference type="Proteomes" id="UP000620262"/>
    </source>
</evidence>
<sequence>MTRKTIARLLANLFFVTILFGALLGGPIVMLILVSERLAL</sequence>
<comment type="caution">
    <text evidence="2">The sequence shown here is derived from an EMBL/GenBank/DDBJ whole genome shotgun (WGS) entry which is preliminary data.</text>
</comment>
<evidence type="ECO:0000256" key="1">
    <source>
        <dbReference type="SAM" id="Phobius"/>
    </source>
</evidence>
<accession>A0ABR9IZF0</accession>
<protein>
    <submittedName>
        <fullName evidence="2">Uncharacterized protein</fullName>
    </submittedName>
</protein>
<organism evidence="2 3">
    <name type="scientific">Rhizobium viscosum</name>
    <name type="common">Arthrobacter viscosus</name>
    <dbReference type="NCBI Taxonomy" id="1673"/>
    <lineage>
        <taxon>Bacteria</taxon>
        <taxon>Pseudomonadati</taxon>
        <taxon>Pseudomonadota</taxon>
        <taxon>Alphaproteobacteria</taxon>
        <taxon>Hyphomicrobiales</taxon>
        <taxon>Rhizobiaceae</taxon>
        <taxon>Rhizobium/Agrobacterium group</taxon>
        <taxon>Rhizobium</taxon>
    </lineage>
</organism>
<dbReference type="EMBL" id="JADBEC010000002">
    <property type="protein sequence ID" value="MBE1508602.1"/>
    <property type="molecule type" value="Genomic_DNA"/>
</dbReference>